<dbReference type="EMBL" id="WNKQ01000013">
    <property type="protein sequence ID" value="KAF5847655.1"/>
    <property type="molecule type" value="Genomic_DNA"/>
</dbReference>
<dbReference type="SMART" id="SM00355">
    <property type="entry name" value="ZnF_C2H2"/>
    <property type="match status" value="2"/>
</dbReference>
<feature type="region of interest" description="Disordered" evidence="2">
    <location>
        <begin position="347"/>
        <end position="385"/>
    </location>
</feature>
<feature type="compositionally biased region" description="Low complexity" evidence="2">
    <location>
        <begin position="44"/>
        <end position="61"/>
    </location>
</feature>
<proteinExistence type="predicted"/>
<evidence type="ECO:0000259" key="3">
    <source>
        <dbReference type="PROSITE" id="PS50157"/>
    </source>
</evidence>
<feature type="compositionally biased region" description="Polar residues" evidence="2">
    <location>
        <begin position="450"/>
        <end position="469"/>
    </location>
</feature>
<feature type="region of interest" description="Disordered" evidence="2">
    <location>
        <begin position="1"/>
        <end position="20"/>
    </location>
</feature>
<keyword evidence="1" id="KW-0862">Zinc</keyword>
<name>A0A8H5ZGI0_COCSA</name>
<dbReference type="Proteomes" id="UP000624244">
    <property type="component" value="Unassembled WGS sequence"/>
</dbReference>
<accession>A0A8H5ZGI0</accession>
<gene>
    <name evidence="4" type="ORF">GGP41_000313</name>
</gene>
<feature type="region of interest" description="Disordered" evidence="2">
    <location>
        <begin position="666"/>
        <end position="686"/>
    </location>
</feature>
<evidence type="ECO:0000313" key="4">
    <source>
        <dbReference type="EMBL" id="KAF5847655.1"/>
    </source>
</evidence>
<keyword evidence="1" id="KW-0863">Zinc-finger</keyword>
<comment type="caution">
    <text evidence="4">The sequence shown here is derived from an EMBL/GenBank/DDBJ whole genome shotgun (WGS) entry which is preliminary data.</text>
</comment>
<sequence length="713" mass="79346">MYAPMSSDSIRLKEPGYPSSAKSISLSRVLRCVLRYSIVTALPMQQSPSSSNESDPSTQSSGDQSLQPIAQFDHLSVSSVSHSLYFHGQTPIQPRFRSNLPFQRLTQALSCLRAGIGVEVWSLETIWPGVSEQLFWYDWDHPNTLSSAATAGILAIMCSQEPDSRRFDCPVFVAEARHGWPRTCNNVKSTNMSELRRHLKTRPGRGYTPQLAFLGLCRTCNDDFIDKEVFESQHGYKGEFCNNRKPGRRRANAQVQWQLLYHQVEAAMTSQYLQARTSPLSNNSENGMGSAIREENDNDSALPGPSASMPLLSTPYNNGVEPPASDPILRNQNEAIPYLTPYQLIVDSDSGDEGPSIEPQHTSSSVANGMNQQPLLDTRPEIGHSRNGIQKNRMWLGHVHDSLSDEFGGVTYDRRCQTWDNQRGDDEIEGNSQSTRISPGIRHDILSNSSEATSPLISDTVPSQLQGSTREGEPSYHKQAIGSERLQEVQLDDNETEWWTGISDVSTLNHDNDLSVSAQRHNSIFTRKSMYCSAFTSNDTMPFDYFGYAEPVESFDPGSYSMRRITGISQDSGYFSTAGSVAPQTPPPNSSPTTSSFPPSKESESNPESVRCAQCEIIFAGRYGKGNLRRHTKSVHQTMGKTLTCNACHMTFARSDALRKHMLRKHRDLPPPPSKQTSTIQPSSHEHIFSSYYRSAPAPYLHADDLRGLADPY</sequence>
<feature type="region of interest" description="Disordered" evidence="2">
    <location>
        <begin position="278"/>
        <end position="325"/>
    </location>
</feature>
<feature type="compositionally biased region" description="Polar residues" evidence="2">
    <location>
        <begin position="359"/>
        <end position="375"/>
    </location>
</feature>
<feature type="region of interest" description="Disordered" evidence="2">
    <location>
        <begin position="575"/>
        <end position="609"/>
    </location>
</feature>
<keyword evidence="1" id="KW-0479">Metal-binding</keyword>
<dbReference type="InterPro" id="IPR013087">
    <property type="entry name" value="Znf_C2H2_type"/>
</dbReference>
<organism evidence="4 5">
    <name type="scientific">Cochliobolus sativus</name>
    <name type="common">Common root rot and spot blotch fungus</name>
    <name type="synonym">Bipolaris sorokiniana</name>
    <dbReference type="NCBI Taxonomy" id="45130"/>
    <lineage>
        <taxon>Eukaryota</taxon>
        <taxon>Fungi</taxon>
        <taxon>Dikarya</taxon>
        <taxon>Ascomycota</taxon>
        <taxon>Pezizomycotina</taxon>
        <taxon>Dothideomycetes</taxon>
        <taxon>Pleosporomycetidae</taxon>
        <taxon>Pleosporales</taxon>
        <taxon>Pleosporineae</taxon>
        <taxon>Pleosporaceae</taxon>
        <taxon>Bipolaris</taxon>
    </lineage>
</organism>
<feature type="region of interest" description="Disordered" evidence="2">
    <location>
        <begin position="44"/>
        <end position="65"/>
    </location>
</feature>
<dbReference type="GO" id="GO:0008270">
    <property type="term" value="F:zinc ion binding"/>
    <property type="evidence" value="ECO:0007669"/>
    <property type="project" value="UniProtKB-KW"/>
</dbReference>
<feature type="domain" description="C2H2-type" evidence="3">
    <location>
        <begin position="643"/>
        <end position="671"/>
    </location>
</feature>
<dbReference type="PROSITE" id="PS00028">
    <property type="entry name" value="ZINC_FINGER_C2H2_1"/>
    <property type="match status" value="1"/>
</dbReference>
<feature type="compositionally biased region" description="Low complexity" evidence="2">
    <location>
        <begin position="591"/>
        <end position="600"/>
    </location>
</feature>
<protein>
    <recommendedName>
        <fullName evidence="3">C2H2-type domain-containing protein</fullName>
    </recommendedName>
</protein>
<feature type="compositionally biased region" description="Polar residues" evidence="2">
    <location>
        <begin position="278"/>
        <end position="287"/>
    </location>
</feature>
<dbReference type="PROSITE" id="PS50157">
    <property type="entry name" value="ZINC_FINGER_C2H2_2"/>
    <property type="match status" value="1"/>
</dbReference>
<evidence type="ECO:0000313" key="5">
    <source>
        <dbReference type="Proteomes" id="UP000624244"/>
    </source>
</evidence>
<evidence type="ECO:0000256" key="2">
    <source>
        <dbReference type="SAM" id="MobiDB-lite"/>
    </source>
</evidence>
<feature type="region of interest" description="Disordered" evidence="2">
    <location>
        <begin position="450"/>
        <end position="477"/>
    </location>
</feature>
<dbReference type="AlphaFoldDB" id="A0A8H5ZGI0"/>
<reference evidence="4" key="1">
    <citation type="submission" date="2019-11" db="EMBL/GenBank/DDBJ databases">
        <title>Bipolaris sorokiniana Genome sequencing.</title>
        <authorList>
            <person name="Wang H."/>
        </authorList>
    </citation>
    <scope>NUCLEOTIDE SEQUENCE</scope>
</reference>
<dbReference type="Gene3D" id="3.30.160.60">
    <property type="entry name" value="Classic Zinc Finger"/>
    <property type="match status" value="1"/>
</dbReference>
<evidence type="ECO:0000256" key="1">
    <source>
        <dbReference type="PROSITE-ProRule" id="PRU00042"/>
    </source>
</evidence>